<organism evidence="2 3">
    <name type="scientific">Tetranychus urticae</name>
    <name type="common">Two-spotted spider mite</name>
    <dbReference type="NCBI Taxonomy" id="32264"/>
    <lineage>
        <taxon>Eukaryota</taxon>
        <taxon>Metazoa</taxon>
        <taxon>Ecdysozoa</taxon>
        <taxon>Arthropoda</taxon>
        <taxon>Chelicerata</taxon>
        <taxon>Arachnida</taxon>
        <taxon>Acari</taxon>
        <taxon>Acariformes</taxon>
        <taxon>Trombidiformes</taxon>
        <taxon>Prostigmata</taxon>
        <taxon>Eleutherengona</taxon>
        <taxon>Raphignathae</taxon>
        <taxon>Tetranychoidea</taxon>
        <taxon>Tetranychidae</taxon>
        <taxon>Tetranychus</taxon>
    </lineage>
</organism>
<keyword evidence="1" id="KW-0732">Signal</keyword>
<name>T1KVM4_TETUR</name>
<reference evidence="3" key="1">
    <citation type="submission" date="2011-08" db="EMBL/GenBank/DDBJ databases">
        <authorList>
            <person name="Rombauts S."/>
        </authorList>
    </citation>
    <scope>NUCLEOTIDE SEQUENCE</scope>
    <source>
        <strain evidence="3">London</strain>
    </source>
</reference>
<dbReference type="OrthoDB" id="10328563at2759"/>
<reference evidence="2" key="2">
    <citation type="submission" date="2015-06" db="UniProtKB">
        <authorList>
            <consortium name="EnsemblMetazoa"/>
        </authorList>
    </citation>
    <scope>IDENTIFICATION</scope>
</reference>
<evidence type="ECO:0000313" key="2">
    <source>
        <dbReference type="EnsemblMetazoa" id="tetur23g01180.1"/>
    </source>
</evidence>
<evidence type="ECO:0008006" key="4">
    <source>
        <dbReference type="Google" id="ProtNLM"/>
    </source>
</evidence>
<dbReference type="OMA" id="YRTCMSQ"/>
<proteinExistence type="predicted"/>
<dbReference type="KEGG" id="tut:107367786"/>
<evidence type="ECO:0000313" key="3">
    <source>
        <dbReference type="Proteomes" id="UP000015104"/>
    </source>
</evidence>
<dbReference type="EnsemblMetazoa" id="tetur23g01180.1">
    <property type="protein sequence ID" value="tetur23g01180.1"/>
    <property type="gene ID" value="tetur23g01180"/>
</dbReference>
<gene>
    <name evidence="2" type="primary">107367786</name>
</gene>
<dbReference type="HOGENOM" id="CLU_565430_0_0_1"/>
<dbReference type="EMBL" id="CAEY01000613">
    <property type="status" value="NOT_ANNOTATED_CDS"/>
    <property type="molecule type" value="Genomic_DNA"/>
</dbReference>
<feature type="signal peptide" evidence="1">
    <location>
        <begin position="1"/>
        <end position="21"/>
    </location>
</feature>
<dbReference type="AlphaFoldDB" id="T1KVM4"/>
<accession>T1KVM4</accession>
<evidence type="ECO:0000256" key="1">
    <source>
        <dbReference type="SAM" id="SignalP"/>
    </source>
</evidence>
<dbReference type="Proteomes" id="UP000015104">
    <property type="component" value="Unassembled WGS sequence"/>
</dbReference>
<sequence length="483" mass="57165">MNSCQLIVLFLTTSCLQLVKCDPHHPHLYNKDSKPANMTELCKRHQWFLETNHIRHLYELKYRTCMSQIALDKYKKREEDCYKAMDPKDIGYCLAPENYKDNFNQLKKCLNETKLDEEESKQLKECMGYRGKKSKRKRDLHWLTTEMANLTQLCGLTMINYYLNHPSHNEAHHTCTVEIIGAERVAKRMSCHSKYPIKSYDDFKDKCVKPEEHKADFEAAAECFDQNKISEQEKEDIMICTFEALGKLDKAYLAQALIYKPFKDLDEFCIKSRNYWHDEDEIYKDRFEACSMKINPNKTEVRWVCETFDIFDQNSVEKCIEKQDGEFKEMMTCLANNEYTKEEEENIKVCLTDSQIEWKGVPKMPNSLEESCDYIYFRWFGFNPVYYRFVDQCMKEKWTPDEYTNFECANILTIKTSDEIENACKSPSKEQKDAYLKFRECREKNEPPLERIKSAFECSIAKMIEHVTELKKAEAGEIEATTV</sequence>
<keyword evidence="3" id="KW-1185">Reference proteome</keyword>
<protein>
    <recommendedName>
        <fullName evidence="4">DUF19 domain-containing protein</fullName>
    </recommendedName>
</protein>
<feature type="chain" id="PRO_5004581186" description="DUF19 domain-containing protein" evidence="1">
    <location>
        <begin position="22"/>
        <end position="483"/>
    </location>
</feature>